<keyword evidence="4" id="KW-1185">Reference proteome</keyword>
<evidence type="ECO:0000256" key="2">
    <source>
        <dbReference type="SAM" id="SignalP"/>
    </source>
</evidence>
<sequence length="1282" mass="146982">MRANIRSRTCTALYAACVLLFYPLAFAECGDVPVEQVLKRVDIKGDQTGVKTLFDATIIPEDLKYNDLPFCAKLVTAVWLSEDEVNQATNTDVLFDQLRRKFVARVDSAEVAFGFKKLSALAYLASQGRVRVKENNIQNESKNVVLFKRLPTASVDMQAWMDMAATDDDFSFTVTEGACSEPEDTELTVIDEGQNTARFMQLVFQGPPEEQPVAAEAEQAGEDAEAAAGEAAEAPVQAEVAGTGETQGEGEAEKPVEDNKTEVTGVGETQGETEVEKQVEDNKSEISDAGETEGQTKPEEETPEDPEKELEKKTERMMEELNKTKEQQTGAPKLTARKPLKPFRVLTPEEETEFMDKVIKIDEENVQNDDTIYTVRIKLVAHVISLFRKSHKDVESYNTVLLTGKEYRLCEQRSYMFCAHAITRKLKLRFEHPDIKGFAKGRFVSLLHALMLHGNIQLEFHEENEEGYPELVGYIPNYLTLFSNFHAWQQLVGGAQSHDGRLKLGFDFTEEEEKSKFNMGAYVNLGMGYSEIKYEHKFLESFPELNLDEDLYRKYTTERHFNIDEPKRPYNRRRHVNKKPQTREEIRKMVKSYEMRLLQIPKDIKGYRILYDDISPYPDLQRVWRKVLVGMKLIKEDGNLETFFDEKVFTYEEMRDFFNQTYSMIAQEYYEDFKDFYDSFGVTKEGVGNGIEFIQNTYKAYTGVSMSKLPPFIKKMSHECPVKELIVSLTTDEAVDRMQIVLSDIIHRHAKNTLVDNDYYLAAFCSAAGVFVQNWAHIQKFMHYNVYGNPWATLITSFSKMGQHHLEKEETRAEFKELINSRAAQICRKYISQAGDVAVTEDTMVYPRGIALSLHGAIANLLNVKLDGQVSRIVTAMEDYFYDVNKNGRVGNALGVCLSLQILDRFHNCFNAEGSNDYFIHRLEQSAYPGSKILAEFMSLNKEFEGKGEISEFILKACDPHDRIVEEVITKLMKVFSIEGGEVVRHILSTRGFTFPTVDKNHQLVETKSEYNIAGDEYVELQDGDDLTKVLAGAQDRFDKDQPGSFLDIGRGVLDDVDHHGRLIKDGKLLTHIKGNIDHDLLKQKRVIESDITPYRSVIEQFIQHCLRHPKQAKTIEMEFRILDKHDKFKPLKINVVPFHFHPDEAHYISHMNTLQYIRMLMRKMEYRMMEARKHVPAGDLMQHARALSNVKDKRAVDINVSRNIVHKNYQVNMYKRLLSVLGDLDSNGFYLEDIQGGEYRPHELPVMTTTFLLDDKAKAGRLIFQVIEPVHLPFIDELIKD</sequence>
<organism evidence="3 4">
    <name type="scientific">Babesia gibsoni</name>
    <dbReference type="NCBI Taxonomy" id="33632"/>
    <lineage>
        <taxon>Eukaryota</taxon>
        <taxon>Sar</taxon>
        <taxon>Alveolata</taxon>
        <taxon>Apicomplexa</taxon>
        <taxon>Aconoidasida</taxon>
        <taxon>Piroplasmida</taxon>
        <taxon>Babesiidae</taxon>
        <taxon>Babesia</taxon>
    </lineage>
</organism>
<feature type="compositionally biased region" description="Basic and acidic residues" evidence="1">
    <location>
        <begin position="274"/>
        <end position="286"/>
    </location>
</feature>
<name>A0AAD8PEQ2_BABGI</name>
<reference evidence="3" key="1">
    <citation type="submission" date="2023-08" db="EMBL/GenBank/DDBJ databases">
        <title>Draft sequence of the Babesia gibsoni genome.</title>
        <authorList>
            <person name="Yamagishi J.Y."/>
            <person name="Xuan X.X."/>
        </authorList>
    </citation>
    <scope>NUCLEOTIDE SEQUENCE</scope>
    <source>
        <strain evidence="3">Azabu</strain>
    </source>
</reference>
<comment type="caution">
    <text evidence="3">The sequence shown here is derived from an EMBL/GenBank/DDBJ whole genome shotgun (WGS) entry which is preliminary data.</text>
</comment>
<feature type="compositionally biased region" description="Basic and acidic residues" evidence="1">
    <location>
        <begin position="251"/>
        <end position="261"/>
    </location>
</feature>
<evidence type="ECO:0000256" key="1">
    <source>
        <dbReference type="SAM" id="MobiDB-lite"/>
    </source>
</evidence>
<proteinExistence type="predicted"/>
<dbReference type="Proteomes" id="UP001230268">
    <property type="component" value="Unassembled WGS sequence"/>
</dbReference>
<evidence type="ECO:0000313" key="4">
    <source>
        <dbReference type="Proteomes" id="UP001230268"/>
    </source>
</evidence>
<evidence type="ECO:0000313" key="3">
    <source>
        <dbReference type="EMBL" id="KAK1443991.1"/>
    </source>
</evidence>
<accession>A0AAD8PEQ2</accession>
<protein>
    <submittedName>
        <fullName evidence="3">Uncharacterized protein</fullName>
    </submittedName>
</protein>
<feature type="compositionally biased region" description="Low complexity" evidence="1">
    <location>
        <begin position="262"/>
        <end position="272"/>
    </location>
</feature>
<keyword evidence="2" id="KW-0732">Signal</keyword>
<feature type="chain" id="PRO_5042013163" evidence="2">
    <location>
        <begin position="28"/>
        <end position="1282"/>
    </location>
</feature>
<feature type="region of interest" description="Disordered" evidence="1">
    <location>
        <begin position="210"/>
        <end position="311"/>
    </location>
</feature>
<gene>
    <name evidence="3" type="ORF">BgAZ_208670</name>
</gene>
<feature type="compositionally biased region" description="Low complexity" evidence="1">
    <location>
        <begin position="226"/>
        <end position="246"/>
    </location>
</feature>
<dbReference type="EMBL" id="JAVEPI010000002">
    <property type="protein sequence ID" value="KAK1443991.1"/>
    <property type="molecule type" value="Genomic_DNA"/>
</dbReference>
<feature type="signal peptide" evidence="2">
    <location>
        <begin position="1"/>
        <end position="27"/>
    </location>
</feature>